<feature type="coiled-coil region" evidence="1">
    <location>
        <begin position="95"/>
        <end position="143"/>
    </location>
</feature>
<evidence type="ECO:0000256" key="2">
    <source>
        <dbReference type="SAM" id="MobiDB-lite"/>
    </source>
</evidence>
<dbReference type="Pfam" id="PF11740">
    <property type="entry name" value="KfrA_N"/>
    <property type="match status" value="1"/>
</dbReference>
<accession>A0AAJ4MNJ9</accession>
<dbReference type="InterPro" id="IPR021104">
    <property type="entry name" value="KfrA_DNA-bd_N"/>
</dbReference>
<evidence type="ECO:0000256" key="1">
    <source>
        <dbReference type="SAM" id="Coils"/>
    </source>
</evidence>
<reference evidence="4 5" key="1">
    <citation type="submission" date="2021-03" db="EMBL/GenBank/DDBJ databases">
        <title>Draft genome sequence of Janthinobacterium sp. strain PLB02 isolated from infected primmorphs (Lubomirskia baicalensis).</title>
        <authorList>
            <person name="Chernogor L.I."/>
            <person name="Belikov S.I."/>
            <person name="Petrushin I.S."/>
        </authorList>
    </citation>
    <scope>NUCLEOTIDE SEQUENCE [LARGE SCALE GENOMIC DNA]</scope>
    <source>
        <strain evidence="4 5">PLB02</strain>
    </source>
</reference>
<evidence type="ECO:0000259" key="3">
    <source>
        <dbReference type="Pfam" id="PF11740"/>
    </source>
</evidence>
<feature type="domain" description="KfrA N-terminal DNA-binding" evidence="3">
    <location>
        <begin position="9"/>
        <end position="115"/>
    </location>
</feature>
<evidence type="ECO:0000313" key="5">
    <source>
        <dbReference type="Proteomes" id="UP000662821"/>
    </source>
</evidence>
<keyword evidence="1" id="KW-0175">Coiled coil</keyword>
<feature type="region of interest" description="Disordered" evidence="2">
    <location>
        <begin position="184"/>
        <end position="204"/>
    </location>
</feature>
<dbReference type="EMBL" id="CP071520">
    <property type="protein sequence ID" value="QSX94186.1"/>
    <property type="molecule type" value="Genomic_DNA"/>
</dbReference>
<gene>
    <name evidence="4" type="ORF">J3P46_15630</name>
</gene>
<protein>
    <submittedName>
        <fullName evidence="4">DNA-binding protein</fullName>
    </submittedName>
</protein>
<proteinExistence type="predicted"/>
<organism evidence="4 5">
    <name type="scientific">Janthinobacterium lividum</name>
    <dbReference type="NCBI Taxonomy" id="29581"/>
    <lineage>
        <taxon>Bacteria</taxon>
        <taxon>Pseudomonadati</taxon>
        <taxon>Pseudomonadota</taxon>
        <taxon>Betaproteobacteria</taxon>
        <taxon>Burkholderiales</taxon>
        <taxon>Oxalobacteraceae</taxon>
        <taxon>Janthinobacterium</taxon>
    </lineage>
</organism>
<feature type="compositionally biased region" description="Basic and acidic residues" evidence="2">
    <location>
        <begin position="184"/>
        <end position="202"/>
    </location>
</feature>
<dbReference type="RefSeq" id="WP_151095257.1">
    <property type="nucleotide sequence ID" value="NZ_CP071520.1"/>
</dbReference>
<evidence type="ECO:0000313" key="4">
    <source>
        <dbReference type="EMBL" id="QSX94186.1"/>
    </source>
</evidence>
<sequence length="347" mass="39436">MSRTGLYPSDVRKARDSLLAQGRHPSVDAVRVALGNTGSKTTIHKYLKEFEAKEGVVNGRSVAVSDALQDLVARLAARLHEEADLRADAALVDSTKEARRQAQIAQKLQQDLEAARRCERDLTESLATERDMHEETKAALQRETILRHTAEQQAAGLKDRLIENEQHRASLEDKHAHARSALEHYRQAAKEQRDQEQRRHEQQLQQVQAELRLQQQALVAKQEEGGRLNQDATRLVVELSHVKQSLYEQVTLVRKQVQTIERLQSLQVQVPDLERQLVGKMVEIDILSQDLAATKEQITPTAERVRELEVALTQAEAREQARQEIDDQMRSYLEFMKRGLEGEKPGA</sequence>
<dbReference type="GO" id="GO:0003677">
    <property type="term" value="F:DNA binding"/>
    <property type="evidence" value="ECO:0007669"/>
    <property type="project" value="UniProtKB-KW"/>
</dbReference>
<dbReference type="Proteomes" id="UP000662821">
    <property type="component" value="Chromosome"/>
</dbReference>
<keyword evidence="4" id="KW-0238">DNA-binding</keyword>
<dbReference type="AlphaFoldDB" id="A0AAJ4MNJ9"/>
<name>A0AAJ4MNJ9_9BURK</name>